<evidence type="ECO:0000313" key="3">
    <source>
        <dbReference type="Proteomes" id="UP001595773"/>
    </source>
</evidence>
<dbReference type="RefSeq" id="WP_230067717.1">
    <property type="nucleotide sequence ID" value="NZ_BAABLL010000001.1"/>
</dbReference>
<sequence>MTETPETFDLDAWLDGSKRTERAVTVYGRGDLLAVIDKLEAEQRLLPAAPVDDDAYADGDGSDLQSQIDALHVQMGASKIEMRVTFLDDEEQGAIRKAVKKDLAKEIDEAAKGAVQEARDGCRRSEVIIPSEINQVIRRMTVDATSKVVEREVSIRTLSACLVDPVMSPDQVRRLYKVIGDSQLAVITAAYTRASVEAPQVQVPKSLKPSPSDGGAMSS</sequence>
<comment type="caution">
    <text evidence="2">The sequence shown here is derived from an EMBL/GenBank/DDBJ whole genome shotgun (WGS) entry which is preliminary data.</text>
</comment>
<dbReference type="EMBL" id="JBHSCQ010000004">
    <property type="protein sequence ID" value="MFC4264543.1"/>
    <property type="molecule type" value="Genomic_DNA"/>
</dbReference>
<evidence type="ECO:0000256" key="1">
    <source>
        <dbReference type="SAM" id="MobiDB-lite"/>
    </source>
</evidence>
<keyword evidence="3" id="KW-1185">Reference proteome</keyword>
<evidence type="ECO:0008006" key="4">
    <source>
        <dbReference type="Google" id="ProtNLM"/>
    </source>
</evidence>
<proteinExistence type="predicted"/>
<protein>
    <recommendedName>
        <fullName evidence="4">Tail assembly chaperone</fullName>
    </recommendedName>
</protein>
<reference evidence="3" key="1">
    <citation type="journal article" date="2019" name="Int. J. Syst. Evol. Microbiol.">
        <title>The Global Catalogue of Microorganisms (GCM) 10K type strain sequencing project: providing services to taxonomists for standard genome sequencing and annotation.</title>
        <authorList>
            <consortium name="The Broad Institute Genomics Platform"/>
            <consortium name="The Broad Institute Genome Sequencing Center for Infectious Disease"/>
            <person name="Wu L."/>
            <person name="Ma J."/>
        </authorList>
    </citation>
    <scope>NUCLEOTIDE SEQUENCE [LARGE SCALE GENOMIC DNA]</scope>
    <source>
        <strain evidence="3">CGMCC 1.10698</strain>
    </source>
</reference>
<feature type="region of interest" description="Disordered" evidence="1">
    <location>
        <begin position="199"/>
        <end position="219"/>
    </location>
</feature>
<dbReference type="Proteomes" id="UP001595773">
    <property type="component" value="Unassembled WGS sequence"/>
</dbReference>
<gene>
    <name evidence="2" type="ORF">ACFOW9_02895</name>
</gene>
<organism evidence="2 3">
    <name type="scientific">Arthrobacter cryoconiti</name>
    <dbReference type="NCBI Taxonomy" id="748907"/>
    <lineage>
        <taxon>Bacteria</taxon>
        <taxon>Bacillati</taxon>
        <taxon>Actinomycetota</taxon>
        <taxon>Actinomycetes</taxon>
        <taxon>Micrococcales</taxon>
        <taxon>Micrococcaceae</taxon>
        <taxon>Arthrobacter</taxon>
    </lineage>
</organism>
<name>A0ABV8QXG6_9MICC</name>
<evidence type="ECO:0000313" key="2">
    <source>
        <dbReference type="EMBL" id="MFC4264543.1"/>
    </source>
</evidence>
<accession>A0ABV8QXG6</accession>